<protein>
    <recommendedName>
        <fullName evidence="5">AsmA-like C-terminal domain-containing protein</fullName>
    </recommendedName>
</protein>
<dbReference type="AlphaFoldDB" id="A0A4Y6Q071"/>
<keyword evidence="4" id="KW-1185">Reference proteome</keyword>
<evidence type="ECO:0000256" key="1">
    <source>
        <dbReference type="SAM" id="MobiDB-lite"/>
    </source>
</evidence>
<feature type="region of interest" description="Disordered" evidence="1">
    <location>
        <begin position="248"/>
        <end position="269"/>
    </location>
</feature>
<evidence type="ECO:0000256" key="2">
    <source>
        <dbReference type="SAM" id="SignalP"/>
    </source>
</evidence>
<evidence type="ECO:0000313" key="4">
    <source>
        <dbReference type="Proteomes" id="UP000315995"/>
    </source>
</evidence>
<evidence type="ECO:0008006" key="5">
    <source>
        <dbReference type="Google" id="ProtNLM"/>
    </source>
</evidence>
<evidence type="ECO:0000313" key="3">
    <source>
        <dbReference type="EMBL" id="QDG53988.1"/>
    </source>
</evidence>
<reference evidence="3 4" key="1">
    <citation type="submission" date="2019-06" db="EMBL/GenBank/DDBJ databases">
        <title>Persicimonas caeni gen. nov., sp. nov., a predatory bacterium isolated from solar saltern.</title>
        <authorList>
            <person name="Wang S."/>
        </authorList>
    </citation>
    <scope>NUCLEOTIDE SEQUENCE [LARGE SCALE GENOMIC DNA]</scope>
    <source>
        <strain evidence="3 4">YN101</strain>
    </source>
</reference>
<dbReference type="Proteomes" id="UP000315995">
    <property type="component" value="Chromosome"/>
</dbReference>
<name>A0A4Y6Q071_PERCE</name>
<sequence>MRLLSFSLVPIALGAVAFAAYDAGKVHEHVLDELERKLDEKFEGDFEARRLTGSLVHGFTAHDVEIRDVYGGPVAHIDELQVEVSAFALLNGDFRFDKARLVRPVVFVEELPDGNRNVEHVFRSRRSGAESRPPRPAGQVLFEMTEAEVIDGKIYYVNSIEPDKPSRVVTAQEVQAKGQLRVLSHKTVVKRLDRFEADVVSTFSPTLRKVRATGTRVEKNEITCDITADTLEVDEHWRLDKLDVSIPRSEAPPETPIAVSGRASTPDGGWLDVEGQMSDDDAYDFDLEARDFEPRTWPGAPDWSWLVLDGKGSIAGRGWSRDEMDTTLRWSANDIALAGERVDTLRLIARAVKGRLQVDKLDLKASKTSLNTSGHVTEAGKFALSMALNTTGNKHARRLAKRLAIPLDDATRVRVWTKANGKLDLSALADSARDPLQMLAHADTESKWTARDLVLDGNRYGASSGSLELLVPSVQRKDRDERMLAFKTRGILTDIRVGDHRAEKARMLVSGAFRPAKDGAQWPLDTLKARGGIDLDGYRHEKLRARRVAVNLNVRGAFPLGKGAVSALMTGVRIKGEKFNSVQMKLSLLDEQKFRFRSKTKISVAKLRLPIYLDIKGRHARDLKALAVDKMSLGRPGMRWKTRKPGLVLFKDDAVVLKSLTLKRGGRKVRLDGAYGRGKKGSISEICDRLKTQQLKGLFGPVGGLLDKIF</sequence>
<dbReference type="EMBL" id="CP041186">
    <property type="protein sequence ID" value="QDG53988.1"/>
    <property type="molecule type" value="Genomic_DNA"/>
</dbReference>
<proteinExistence type="predicted"/>
<dbReference type="RefSeq" id="WP_141200438.1">
    <property type="nucleotide sequence ID" value="NZ_CP041186.1"/>
</dbReference>
<gene>
    <name evidence="3" type="ORF">FIV42_25580</name>
</gene>
<feature type="chain" id="PRO_5030106790" description="AsmA-like C-terminal domain-containing protein" evidence="2">
    <location>
        <begin position="20"/>
        <end position="710"/>
    </location>
</feature>
<accession>A0A4Y6Q071</accession>
<keyword evidence="2" id="KW-0732">Signal</keyword>
<feature type="signal peptide" evidence="2">
    <location>
        <begin position="1"/>
        <end position="19"/>
    </location>
</feature>
<organism evidence="3 4">
    <name type="scientific">Persicimonas caeni</name>
    <dbReference type="NCBI Taxonomy" id="2292766"/>
    <lineage>
        <taxon>Bacteria</taxon>
        <taxon>Deltaproteobacteria</taxon>
        <taxon>Bradymonadales</taxon>
        <taxon>Bradymonadaceae</taxon>
        <taxon>Persicimonas</taxon>
    </lineage>
</organism>
<accession>A0A5B8YHX4</accession>